<gene>
    <name evidence="1" type="ORF">NP603_11070</name>
</gene>
<dbReference type="InterPro" id="IPR021866">
    <property type="entry name" value="SpoIIAA-like"/>
</dbReference>
<dbReference type="InterPro" id="IPR038396">
    <property type="entry name" value="SpoIIAA-like_sf"/>
</dbReference>
<keyword evidence="2" id="KW-1185">Reference proteome</keyword>
<dbReference type="InterPro" id="IPR036513">
    <property type="entry name" value="STAS_dom_sf"/>
</dbReference>
<evidence type="ECO:0000313" key="1">
    <source>
        <dbReference type="EMBL" id="MCQ8181651.1"/>
    </source>
</evidence>
<name>A0ABT1UHE6_9GAMM</name>
<organism evidence="1 2">
    <name type="scientific">Methylomonas aurea</name>
    <dbReference type="NCBI Taxonomy" id="2952224"/>
    <lineage>
        <taxon>Bacteria</taxon>
        <taxon>Pseudomonadati</taxon>
        <taxon>Pseudomonadota</taxon>
        <taxon>Gammaproteobacteria</taxon>
        <taxon>Methylococcales</taxon>
        <taxon>Methylococcaceae</taxon>
        <taxon>Methylomonas</taxon>
    </lineage>
</organism>
<dbReference type="Proteomes" id="UP001524569">
    <property type="component" value="Unassembled WGS sequence"/>
</dbReference>
<evidence type="ECO:0000313" key="2">
    <source>
        <dbReference type="Proteomes" id="UP001524569"/>
    </source>
</evidence>
<reference evidence="1 2" key="1">
    <citation type="submission" date="2022-07" db="EMBL/GenBank/DDBJ databases">
        <title>Methylomonas rivi sp. nov., Methylomonas rosea sp. nov., Methylomonas aureus sp. nov. and Methylomonas subterranea sp. nov., four novel methanotrophs isolated from a freshwater creek and the deep terrestrial subsurface.</title>
        <authorList>
            <person name="Abin C."/>
            <person name="Sankaranarayanan K."/>
            <person name="Garner C."/>
            <person name="Sindelar R."/>
            <person name="Kotary K."/>
            <person name="Garner R."/>
            <person name="Barclay S."/>
            <person name="Lawson P."/>
            <person name="Krumholz L."/>
        </authorList>
    </citation>
    <scope>NUCLEOTIDE SEQUENCE [LARGE SCALE GENOMIC DNA]</scope>
    <source>
        <strain evidence="1 2">SURF-1</strain>
    </source>
</reference>
<sequence>MSAEIISNFNGIVTCKISGILTQSELRRRQKEVIAIIGREGGIRLLILCEDFQGWDKASDWEDVSFQSQSDPYINKMALVGDRKWEDLALMFTGKGFREFPIEYFESHDIEKARAWLTEN</sequence>
<comment type="caution">
    <text evidence="1">The sequence shown here is derived from an EMBL/GenBank/DDBJ whole genome shotgun (WGS) entry which is preliminary data.</text>
</comment>
<dbReference type="SUPFAM" id="SSF52091">
    <property type="entry name" value="SpoIIaa-like"/>
    <property type="match status" value="1"/>
</dbReference>
<protein>
    <submittedName>
        <fullName evidence="1">STAS/SEC14 domain-containing protein</fullName>
    </submittedName>
</protein>
<dbReference type="Gene3D" id="3.40.50.10600">
    <property type="entry name" value="SpoIIaa-like domains"/>
    <property type="match status" value="1"/>
</dbReference>
<proteinExistence type="predicted"/>
<dbReference type="Pfam" id="PF11964">
    <property type="entry name" value="SpoIIAA-like"/>
    <property type="match status" value="1"/>
</dbReference>
<accession>A0ABT1UHE6</accession>
<dbReference type="EMBL" id="JANIBM010000011">
    <property type="protein sequence ID" value="MCQ8181651.1"/>
    <property type="molecule type" value="Genomic_DNA"/>
</dbReference>
<dbReference type="RefSeq" id="WP_256610942.1">
    <property type="nucleotide sequence ID" value="NZ_JANIBM010000011.1"/>
</dbReference>